<feature type="domain" description="Endonuclease/exonuclease/phosphatase" evidence="2">
    <location>
        <begin position="158"/>
        <end position="387"/>
    </location>
</feature>
<sequence>MSRATATTTAGAAVALTGVLLGSVLLGAWGGDPAPPRPVSDSTSAQLPLRQPTVAVTITARPTPVARPAATTARAPSASARDADLAAWLATAGLPDPGSLDNGYVPWVPPSDVPSSTVAPAPGSDPWTDPVVPTPDPTPGTTPPPTPGGPTADFTISSFNVLGSSHTRGGARGKQSGVTRMAGVVDLLGRHDVDVVGFQELQSDQLRELQRLSPGYDVYPGTRLTPREAENSVAWRSSVWELVRPETFSVPYFDGNRRRMPVVLLRHRATGLTAYFANVHNPADTRRYHGQQRWRDQATAVEVALMNRLTATGIPVFLTGDMNERDSYFCALTSGTSMVAARGGSNGAGGCDAQEPRAVDWVFGSPGVRFSSYDEDRSPLVDRTTDHPVVSTRASIDAGTFPAAATG</sequence>
<keyword evidence="3" id="KW-0255">Endonuclease</keyword>
<keyword evidence="3" id="KW-0540">Nuclease</keyword>
<organism evidence="3 4">
    <name type="scientific">Nocardioides panacis</name>
    <dbReference type="NCBI Taxonomy" id="2849501"/>
    <lineage>
        <taxon>Bacteria</taxon>
        <taxon>Bacillati</taxon>
        <taxon>Actinomycetota</taxon>
        <taxon>Actinomycetes</taxon>
        <taxon>Propionibacteriales</taxon>
        <taxon>Nocardioidaceae</taxon>
        <taxon>Nocardioides</taxon>
    </lineage>
</organism>
<evidence type="ECO:0000313" key="4">
    <source>
        <dbReference type="Proteomes" id="UP000683575"/>
    </source>
</evidence>
<keyword evidence="3" id="KW-0378">Hydrolase</keyword>
<dbReference type="KEGG" id="nps:KRR39_01125"/>
<proteinExistence type="predicted"/>
<reference evidence="3" key="1">
    <citation type="submission" date="2021-06" db="EMBL/GenBank/DDBJ databases">
        <title>Complete genome sequence of Nocardioides sp. G188.</title>
        <authorList>
            <person name="Im W.-T."/>
        </authorList>
    </citation>
    <scope>NUCLEOTIDE SEQUENCE</scope>
    <source>
        <strain evidence="3">G188</strain>
    </source>
</reference>
<keyword evidence="4" id="KW-1185">Reference proteome</keyword>
<evidence type="ECO:0000259" key="2">
    <source>
        <dbReference type="Pfam" id="PF03372"/>
    </source>
</evidence>
<feature type="compositionally biased region" description="Low complexity" evidence="1">
    <location>
        <begin position="114"/>
        <end position="131"/>
    </location>
</feature>
<dbReference type="GO" id="GO:0004519">
    <property type="term" value="F:endonuclease activity"/>
    <property type="evidence" value="ECO:0007669"/>
    <property type="project" value="UniProtKB-KW"/>
</dbReference>
<name>A0A975SZY3_9ACTN</name>
<feature type="compositionally biased region" description="Pro residues" evidence="1">
    <location>
        <begin position="132"/>
        <end position="148"/>
    </location>
</feature>
<dbReference type="EMBL" id="CP077062">
    <property type="protein sequence ID" value="QWZ08505.1"/>
    <property type="molecule type" value="Genomic_DNA"/>
</dbReference>
<dbReference type="Pfam" id="PF03372">
    <property type="entry name" value="Exo_endo_phos"/>
    <property type="match status" value="1"/>
</dbReference>
<evidence type="ECO:0000313" key="3">
    <source>
        <dbReference type="EMBL" id="QWZ08505.1"/>
    </source>
</evidence>
<evidence type="ECO:0000256" key="1">
    <source>
        <dbReference type="SAM" id="MobiDB-lite"/>
    </source>
</evidence>
<feature type="region of interest" description="Disordered" evidence="1">
    <location>
        <begin position="114"/>
        <end position="152"/>
    </location>
</feature>
<dbReference type="AlphaFoldDB" id="A0A975SZY3"/>
<gene>
    <name evidence="3" type="ORF">KRR39_01125</name>
</gene>
<dbReference type="InterPro" id="IPR005135">
    <property type="entry name" value="Endo/exonuclease/phosphatase"/>
</dbReference>
<protein>
    <submittedName>
        <fullName evidence="3">Endonuclease/exonuclease/phosphatase family protein</fullName>
    </submittedName>
</protein>
<dbReference type="RefSeq" id="WP_216939995.1">
    <property type="nucleotide sequence ID" value="NZ_CP077062.1"/>
</dbReference>
<accession>A0A975SZY3</accession>
<dbReference type="Proteomes" id="UP000683575">
    <property type="component" value="Chromosome"/>
</dbReference>